<name>A0ABD3T002_9LAMI</name>
<evidence type="ECO:0000256" key="6">
    <source>
        <dbReference type="ARBA" id="ARBA00023136"/>
    </source>
</evidence>
<dbReference type="PANTHER" id="PTHR32285">
    <property type="entry name" value="PROTEIN TRICHOME BIREFRINGENCE-LIKE 9-RELATED"/>
    <property type="match status" value="1"/>
</dbReference>
<keyword evidence="6 8" id="KW-0472">Membrane</keyword>
<sequence length="451" mass="51428">MKYKRSEQRKCNTSPFIITLIISLSIFGALVFTKDVTLIAKVTLQWPNSSQTPEEKSQENQPNFLEPNQSNPTSKIQNEIGSTTKKPPIPPLIEEEKGIIKLAPKGCDFSKGKWVFDNVTKPIYKEEKCEFLTAQVTCIANGREDRLYQNWKWQPNECSLPKFEAKVLLEKLRGKKLMFVGDSVNRNQWESMVCLLQTAIAPGKATWKIGAPLSVFAVEEYNTTVEFYWAPFLVESNSDDPRNHSISQRIITPESISKHGIHWKDADFLAFNTYIWWMNSHTIKVPRGSSDVVYDEIERPIAYERVLTTWAKYLNNNVNLSRTSAFFISMSPVHQESSNWNDQDGLACAGETTPIMNTSVALEMGTDRQLLQVARNVIKAERIPVTLIDITTLSEYRKDAHTSIYTIRQGKILTPEQKADPAKFADCLHWCLPGVPDTWNEMLYAHIVSRS</sequence>
<feature type="domain" description="Trichome birefringence-like N-terminal" evidence="10">
    <location>
        <begin position="106"/>
        <end position="159"/>
    </location>
</feature>
<comment type="caution">
    <text evidence="11">The sequence shown here is derived from an EMBL/GenBank/DDBJ whole genome shotgun (WGS) entry which is preliminary data.</text>
</comment>
<dbReference type="InterPro" id="IPR029962">
    <property type="entry name" value="TBL"/>
</dbReference>
<accession>A0ABD3T002</accession>
<reference evidence="11 12" key="1">
    <citation type="submission" date="2024-12" db="EMBL/GenBank/DDBJ databases">
        <title>The unique morphological basis and parallel evolutionary history of personate flowers in Penstemon.</title>
        <authorList>
            <person name="Depatie T.H."/>
            <person name="Wessinger C.A."/>
        </authorList>
    </citation>
    <scope>NUCLEOTIDE SEQUENCE [LARGE SCALE GENOMIC DNA]</scope>
    <source>
        <strain evidence="11">WTNN_2</strain>
        <tissue evidence="11">Leaf</tissue>
    </source>
</reference>
<evidence type="ECO:0000256" key="8">
    <source>
        <dbReference type="SAM" id="Phobius"/>
    </source>
</evidence>
<dbReference type="InterPro" id="IPR026057">
    <property type="entry name" value="TBL_C"/>
</dbReference>
<evidence type="ECO:0000256" key="4">
    <source>
        <dbReference type="ARBA" id="ARBA00022968"/>
    </source>
</evidence>
<evidence type="ECO:0000256" key="3">
    <source>
        <dbReference type="ARBA" id="ARBA00022692"/>
    </source>
</evidence>
<keyword evidence="12" id="KW-1185">Reference proteome</keyword>
<keyword evidence="3 8" id="KW-0812">Transmembrane</keyword>
<feature type="transmembrane region" description="Helical" evidence="8">
    <location>
        <begin position="12"/>
        <end position="32"/>
    </location>
</feature>
<dbReference type="Proteomes" id="UP001634393">
    <property type="component" value="Unassembled WGS sequence"/>
</dbReference>
<proteinExistence type="inferred from homology"/>
<evidence type="ECO:0000259" key="10">
    <source>
        <dbReference type="Pfam" id="PF14416"/>
    </source>
</evidence>
<comment type="subcellular location">
    <subcellularLocation>
        <location evidence="1">Membrane</location>
        <topology evidence="1">Single-pass membrane protein</topology>
    </subcellularLocation>
</comment>
<gene>
    <name evidence="11" type="ORF">ACJIZ3_019011</name>
</gene>
<protein>
    <recommendedName>
        <fullName evidence="13">Trichome birefringence-like N-terminal domain-containing protein</fullName>
    </recommendedName>
</protein>
<keyword evidence="4" id="KW-0735">Signal-anchor</keyword>
<evidence type="ECO:0000259" key="9">
    <source>
        <dbReference type="Pfam" id="PF13839"/>
    </source>
</evidence>
<dbReference type="Pfam" id="PF13839">
    <property type="entry name" value="PC-Esterase"/>
    <property type="match status" value="1"/>
</dbReference>
<dbReference type="GO" id="GO:0016020">
    <property type="term" value="C:membrane"/>
    <property type="evidence" value="ECO:0007669"/>
    <property type="project" value="UniProtKB-SubCell"/>
</dbReference>
<evidence type="ECO:0000256" key="2">
    <source>
        <dbReference type="ARBA" id="ARBA00007727"/>
    </source>
</evidence>
<organism evidence="11 12">
    <name type="scientific">Penstemon smallii</name>
    <dbReference type="NCBI Taxonomy" id="265156"/>
    <lineage>
        <taxon>Eukaryota</taxon>
        <taxon>Viridiplantae</taxon>
        <taxon>Streptophyta</taxon>
        <taxon>Embryophyta</taxon>
        <taxon>Tracheophyta</taxon>
        <taxon>Spermatophyta</taxon>
        <taxon>Magnoliopsida</taxon>
        <taxon>eudicotyledons</taxon>
        <taxon>Gunneridae</taxon>
        <taxon>Pentapetalae</taxon>
        <taxon>asterids</taxon>
        <taxon>lamiids</taxon>
        <taxon>Lamiales</taxon>
        <taxon>Plantaginaceae</taxon>
        <taxon>Cheloneae</taxon>
        <taxon>Penstemon</taxon>
    </lineage>
</organism>
<dbReference type="PANTHER" id="PTHR32285:SF227">
    <property type="entry name" value="PROTEIN TRICHOME BIREFRINGENCE-LIKE 28"/>
    <property type="match status" value="1"/>
</dbReference>
<dbReference type="InterPro" id="IPR025846">
    <property type="entry name" value="TBL_N"/>
</dbReference>
<evidence type="ECO:0000313" key="12">
    <source>
        <dbReference type="Proteomes" id="UP001634393"/>
    </source>
</evidence>
<evidence type="ECO:0000256" key="7">
    <source>
        <dbReference type="SAM" id="MobiDB-lite"/>
    </source>
</evidence>
<evidence type="ECO:0008006" key="13">
    <source>
        <dbReference type="Google" id="ProtNLM"/>
    </source>
</evidence>
<feature type="region of interest" description="Disordered" evidence="7">
    <location>
        <begin position="49"/>
        <end position="91"/>
    </location>
</feature>
<feature type="compositionally biased region" description="Polar residues" evidence="7">
    <location>
        <begin position="59"/>
        <end position="84"/>
    </location>
</feature>
<dbReference type="Pfam" id="PF14416">
    <property type="entry name" value="PMR5N"/>
    <property type="match status" value="1"/>
</dbReference>
<dbReference type="AlphaFoldDB" id="A0ABD3T002"/>
<evidence type="ECO:0000256" key="5">
    <source>
        <dbReference type="ARBA" id="ARBA00022989"/>
    </source>
</evidence>
<evidence type="ECO:0000313" key="11">
    <source>
        <dbReference type="EMBL" id="KAL3830209.1"/>
    </source>
</evidence>
<feature type="domain" description="Trichome birefringence-like C-terminal" evidence="9">
    <location>
        <begin position="160"/>
        <end position="445"/>
    </location>
</feature>
<dbReference type="EMBL" id="JBJXBP010000005">
    <property type="protein sequence ID" value="KAL3830209.1"/>
    <property type="molecule type" value="Genomic_DNA"/>
</dbReference>
<keyword evidence="5 8" id="KW-1133">Transmembrane helix</keyword>
<evidence type="ECO:0000256" key="1">
    <source>
        <dbReference type="ARBA" id="ARBA00004167"/>
    </source>
</evidence>
<comment type="similarity">
    <text evidence="2">Belongs to the PC-esterase family. TBL subfamily.</text>
</comment>